<gene>
    <name evidence="11" type="ORF">EDC39_101197</name>
</gene>
<organism evidence="11 12">
    <name type="scientific">Geothermobacter ehrlichii</name>
    <dbReference type="NCBI Taxonomy" id="213224"/>
    <lineage>
        <taxon>Bacteria</taxon>
        <taxon>Pseudomonadati</taxon>
        <taxon>Thermodesulfobacteriota</taxon>
        <taxon>Desulfuromonadia</taxon>
        <taxon>Desulfuromonadales</taxon>
        <taxon>Geothermobacteraceae</taxon>
        <taxon>Geothermobacter</taxon>
    </lineage>
</organism>
<accession>A0A5D3WPA3</accession>
<dbReference type="EMBL" id="VNIB01000001">
    <property type="protein sequence ID" value="TYP00037.1"/>
    <property type="molecule type" value="Genomic_DNA"/>
</dbReference>
<evidence type="ECO:0000256" key="9">
    <source>
        <dbReference type="SAM" id="SignalP"/>
    </source>
</evidence>
<keyword evidence="5" id="KW-0677">Repeat</keyword>
<feature type="domain" description="POTRA" evidence="10">
    <location>
        <begin position="270"/>
        <end position="348"/>
    </location>
</feature>
<dbReference type="GO" id="GO:0071709">
    <property type="term" value="P:membrane assembly"/>
    <property type="evidence" value="ECO:0007669"/>
    <property type="project" value="InterPro"/>
</dbReference>
<protein>
    <recommendedName>
        <fullName evidence="8">Outer membrane protein assembly factor BamA</fullName>
    </recommendedName>
</protein>
<evidence type="ECO:0000256" key="1">
    <source>
        <dbReference type="ARBA" id="ARBA00004370"/>
    </source>
</evidence>
<dbReference type="PIRSF" id="PIRSF006076">
    <property type="entry name" value="OM_assembly_OMP85"/>
    <property type="match status" value="1"/>
</dbReference>
<evidence type="ECO:0000256" key="7">
    <source>
        <dbReference type="ARBA" id="ARBA00023237"/>
    </source>
</evidence>
<dbReference type="PROSITE" id="PS51779">
    <property type="entry name" value="POTRA"/>
    <property type="match status" value="3"/>
</dbReference>
<dbReference type="RefSeq" id="WP_148894226.1">
    <property type="nucleotide sequence ID" value="NZ_VNIB01000001.1"/>
</dbReference>
<comment type="subcellular location">
    <subcellularLocation>
        <location evidence="1">Membrane</location>
    </subcellularLocation>
</comment>
<dbReference type="HAMAP" id="MF_01430">
    <property type="entry name" value="OM_assembly_BamA"/>
    <property type="match status" value="1"/>
</dbReference>
<sequence>MLKFRRLALAILLLVICSSIPAWSVTYRVDDVVVRGNRRVELDSILPLLTVKPGTTVMTEQIDADIRAIYGLGRFEDISAEIIEENGAKILIYNLKERPLVRKIIFEGNDEFDESKLQTLITLRTPDIYEPRVVEESVRAIRDEYVKEGYYGVEVKPEVKVNDRAEAEVTFRIREGEKVLVDHIVFDGNTVISDRKLKKVMQTKERWFLSWLTGRGTFLEDVLKNDLLLIADEYLNQGYLQVKVKDPVILISEDRKSLDIYIEIEEGDQFRIGKIDVDGDLLLPREELLAKITLKPGDVFSRRQLRENVIRLSDLYADRGYAFVNVAPLSHLDTEKRQIDLKFDIEKGDKVHIHRIKISGNTKTRDKVIRREIKLAEGDLFSASKIKASRRNINNLGFFEEVELNTRKISEKGLMDIDVQVKERPTGTFSVGAGYSSVDGLVAQGSVSQSNFLGLGLKLDVSGSFGGKSTTYNLGLLDPHFLDTRFALGGDLYKTDREYTDYDKATVGGDVKLGFSIAEDNRFFFVYRYEEKEITNVDPTAAIEILEAAGVSTLSALTASFTRDRTDYRPDPTRGYIGEISAEYAGLGGTEKYAKLILDYRHYIPAIWKTYFMLHGQIGHAFKVSGDPIPLDEKFRLGGISTLRGFDSREVGPRVQQVDEFGVPIPGAYDYPGGNKEAFANIEYLFPLFPEVKMKGVVFFDVGNAWASGENYFDDVRYSAGAGIRWMSPLGPLRLEWGRNLDPRDGEETSRFDFSMGRFY</sequence>
<keyword evidence="7" id="KW-0998">Cell outer membrane</keyword>
<dbReference type="PANTHER" id="PTHR12815">
    <property type="entry name" value="SORTING AND ASSEMBLY MACHINERY SAMM50 PROTEIN FAMILY MEMBER"/>
    <property type="match status" value="1"/>
</dbReference>
<feature type="signal peptide" evidence="9">
    <location>
        <begin position="1"/>
        <end position="24"/>
    </location>
</feature>
<dbReference type="InterPro" id="IPR000184">
    <property type="entry name" value="Bac_surfAg_D15"/>
</dbReference>
<proteinExistence type="inferred from homology"/>
<dbReference type="AlphaFoldDB" id="A0A5D3WPA3"/>
<evidence type="ECO:0000256" key="6">
    <source>
        <dbReference type="ARBA" id="ARBA00023136"/>
    </source>
</evidence>
<dbReference type="PANTHER" id="PTHR12815:SF23">
    <property type="entry name" value="OUTER MEMBRANE PROTEIN ASSEMBLY FACTOR BAMA"/>
    <property type="match status" value="1"/>
</dbReference>
<reference evidence="11 12" key="1">
    <citation type="submission" date="2019-07" db="EMBL/GenBank/DDBJ databases">
        <title>Genomic Encyclopedia of Type Strains, Phase IV (KMG-IV): sequencing the most valuable type-strain genomes for metagenomic binning, comparative biology and taxonomic classification.</title>
        <authorList>
            <person name="Goeker M."/>
        </authorList>
    </citation>
    <scope>NUCLEOTIDE SEQUENCE [LARGE SCALE GENOMIC DNA]</scope>
    <source>
        <strain evidence="11 12">SS015</strain>
    </source>
</reference>
<keyword evidence="4 9" id="KW-0732">Signal</keyword>
<dbReference type="InterPro" id="IPR023707">
    <property type="entry name" value="OM_assembly_BamA"/>
</dbReference>
<dbReference type="Proteomes" id="UP000324159">
    <property type="component" value="Unassembled WGS sequence"/>
</dbReference>
<dbReference type="InterPro" id="IPR010827">
    <property type="entry name" value="BamA/TamA_POTRA"/>
</dbReference>
<evidence type="ECO:0000313" key="11">
    <source>
        <dbReference type="EMBL" id="TYP00037.1"/>
    </source>
</evidence>
<dbReference type="InterPro" id="IPR039910">
    <property type="entry name" value="D15-like"/>
</dbReference>
<evidence type="ECO:0000256" key="5">
    <source>
        <dbReference type="ARBA" id="ARBA00022737"/>
    </source>
</evidence>
<evidence type="ECO:0000256" key="4">
    <source>
        <dbReference type="ARBA" id="ARBA00022729"/>
    </source>
</evidence>
<dbReference type="Gene3D" id="2.40.160.50">
    <property type="entry name" value="membrane protein fhac: a member of the omp85/tpsb transporter family"/>
    <property type="match status" value="1"/>
</dbReference>
<dbReference type="Gene3D" id="3.10.20.310">
    <property type="entry name" value="membrane protein fhac"/>
    <property type="match status" value="5"/>
</dbReference>
<keyword evidence="2" id="KW-1134">Transmembrane beta strand</keyword>
<name>A0A5D3WPA3_9BACT</name>
<evidence type="ECO:0000256" key="3">
    <source>
        <dbReference type="ARBA" id="ARBA00022692"/>
    </source>
</evidence>
<feature type="domain" description="POTRA" evidence="10">
    <location>
        <begin position="351"/>
        <end position="424"/>
    </location>
</feature>
<keyword evidence="3" id="KW-0812">Transmembrane</keyword>
<dbReference type="OrthoDB" id="9803054at2"/>
<dbReference type="GO" id="GO:0009279">
    <property type="term" value="C:cell outer membrane"/>
    <property type="evidence" value="ECO:0007669"/>
    <property type="project" value="UniProtKB-UniRule"/>
</dbReference>
<feature type="domain" description="POTRA" evidence="10">
    <location>
        <begin position="27"/>
        <end position="98"/>
    </location>
</feature>
<dbReference type="Pfam" id="PF01103">
    <property type="entry name" value="Omp85"/>
    <property type="match status" value="1"/>
</dbReference>
<dbReference type="Pfam" id="PF07244">
    <property type="entry name" value="POTRA"/>
    <property type="match status" value="5"/>
</dbReference>
<dbReference type="NCBIfam" id="TIGR03303">
    <property type="entry name" value="OM_YaeT"/>
    <property type="match status" value="1"/>
</dbReference>
<keyword evidence="6" id="KW-0472">Membrane</keyword>
<evidence type="ECO:0000256" key="8">
    <source>
        <dbReference type="NCBIfam" id="TIGR03303"/>
    </source>
</evidence>
<evidence type="ECO:0000256" key="2">
    <source>
        <dbReference type="ARBA" id="ARBA00022452"/>
    </source>
</evidence>
<feature type="chain" id="PRO_5039932058" description="Outer membrane protein assembly factor BamA" evidence="9">
    <location>
        <begin position="25"/>
        <end position="760"/>
    </location>
</feature>
<keyword evidence="12" id="KW-1185">Reference proteome</keyword>
<evidence type="ECO:0000259" key="10">
    <source>
        <dbReference type="PROSITE" id="PS51779"/>
    </source>
</evidence>
<evidence type="ECO:0000313" key="12">
    <source>
        <dbReference type="Proteomes" id="UP000324159"/>
    </source>
</evidence>
<comment type="caution">
    <text evidence="11">The sequence shown here is derived from an EMBL/GenBank/DDBJ whole genome shotgun (WGS) entry which is preliminary data.</text>
</comment>
<dbReference type="InterPro" id="IPR034746">
    <property type="entry name" value="POTRA"/>
</dbReference>